<evidence type="ECO:0008006" key="4">
    <source>
        <dbReference type="Google" id="ProtNLM"/>
    </source>
</evidence>
<evidence type="ECO:0000313" key="3">
    <source>
        <dbReference type="Proteomes" id="UP001470230"/>
    </source>
</evidence>
<reference evidence="2 3" key="1">
    <citation type="submission" date="2024-04" db="EMBL/GenBank/DDBJ databases">
        <title>Tritrichomonas musculus Genome.</title>
        <authorList>
            <person name="Alves-Ferreira E."/>
            <person name="Grigg M."/>
            <person name="Lorenzi H."/>
            <person name="Galac M."/>
        </authorList>
    </citation>
    <scope>NUCLEOTIDE SEQUENCE [LARGE SCALE GENOMIC DNA]</scope>
    <source>
        <strain evidence="2 3">EAF2021</strain>
    </source>
</reference>
<accession>A0ABR2HDX6</accession>
<feature type="transmembrane region" description="Helical" evidence="1">
    <location>
        <begin position="12"/>
        <end position="30"/>
    </location>
</feature>
<name>A0ABR2HDX6_9EUKA</name>
<dbReference type="EMBL" id="JAPFFF010000031">
    <property type="protein sequence ID" value="KAK8844872.1"/>
    <property type="molecule type" value="Genomic_DNA"/>
</dbReference>
<dbReference type="Proteomes" id="UP001470230">
    <property type="component" value="Unassembled WGS sequence"/>
</dbReference>
<organism evidence="2 3">
    <name type="scientific">Tritrichomonas musculus</name>
    <dbReference type="NCBI Taxonomy" id="1915356"/>
    <lineage>
        <taxon>Eukaryota</taxon>
        <taxon>Metamonada</taxon>
        <taxon>Parabasalia</taxon>
        <taxon>Tritrichomonadida</taxon>
        <taxon>Tritrichomonadidae</taxon>
        <taxon>Tritrichomonas</taxon>
    </lineage>
</organism>
<keyword evidence="1" id="KW-1133">Transmembrane helix</keyword>
<feature type="transmembrane region" description="Helical" evidence="1">
    <location>
        <begin position="70"/>
        <end position="97"/>
    </location>
</feature>
<feature type="transmembrane region" description="Helical" evidence="1">
    <location>
        <begin position="37"/>
        <end position="58"/>
    </location>
</feature>
<protein>
    <recommendedName>
        <fullName evidence="4">Transmembrane protein 218</fullName>
    </recommendedName>
</protein>
<evidence type="ECO:0000313" key="2">
    <source>
        <dbReference type="EMBL" id="KAK8844872.1"/>
    </source>
</evidence>
<comment type="caution">
    <text evidence="2">The sequence shown here is derived from an EMBL/GenBank/DDBJ whole genome shotgun (WGS) entry which is preliminary data.</text>
</comment>
<evidence type="ECO:0000256" key="1">
    <source>
        <dbReference type="SAM" id="Phobius"/>
    </source>
</evidence>
<gene>
    <name evidence="2" type="ORF">M9Y10_021043</name>
</gene>
<keyword evidence="1" id="KW-0472">Membrane</keyword>
<keyword evidence="3" id="KW-1185">Reference proteome</keyword>
<proteinExistence type="predicted"/>
<sequence>MAMAGDIGAGTLGVIILIIILAILMFLYICEVPFMKFIFWGYVGVFIIILIICFILPYDTQEKVESNPHFAKLCSFGVFIFVGFAVSIVFYIIVVLLHQDFAMKLPKT</sequence>
<keyword evidence="1" id="KW-0812">Transmembrane</keyword>